<dbReference type="Proteomes" id="UP001163687">
    <property type="component" value="Chromosome"/>
</dbReference>
<dbReference type="PIRSF" id="PIRSF006078">
    <property type="entry name" value="GlxK"/>
    <property type="match status" value="1"/>
</dbReference>
<dbReference type="SUPFAM" id="SSF110738">
    <property type="entry name" value="Glycerate kinase I"/>
    <property type="match status" value="1"/>
</dbReference>
<dbReference type="Pfam" id="PF02595">
    <property type="entry name" value="Gly_kinase"/>
    <property type="match status" value="1"/>
</dbReference>
<evidence type="ECO:0000256" key="1">
    <source>
        <dbReference type="ARBA" id="ARBA00006284"/>
    </source>
</evidence>
<keyword evidence="2 4" id="KW-0808">Transferase</keyword>
<evidence type="ECO:0000256" key="4">
    <source>
        <dbReference type="PIRNR" id="PIRNR006078"/>
    </source>
</evidence>
<dbReference type="InterPro" id="IPR004381">
    <property type="entry name" value="Glycerate_kinase"/>
</dbReference>
<evidence type="ECO:0000256" key="3">
    <source>
        <dbReference type="ARBA" id="ARBA00022777"/>
    </source>
</evidence>
<dbReference type="KEGG" id="cmic:caldi_02550"/>
<evidence type="ECO:0000313" key="6">
    <source>
        <dbReference type="Proteomes" id="UP001163687"/>
    </source>
</evidence>
<proteinExistence type="inferred from homology"/>
<dbReference type="Gene3D" id="3.90.1510.10">
    <property type="entry name" value="Glycerate kinase, domain 2"/>
    <property type="match status" value="1"/>
</dbReference>
<dbReference type="InterPro" id="IPR018197">
    <property type="entry name" value="Glycerate_kinase_RE-like"/>
</dbReference>
<dbReference type="Gene3D" id="3.40.50.10350">
    <property type="entry name" value="Glycerate kinase, domain 1"/>
    <property type="match status" value="1"/>
</dbReference>
<protein>
    <submittedName>
        <fullName evidence="5">Glycerate kinase</fullName>
    </submittedName>
</protein>
<evidence type="ECO:0000256" key="2">
    <source>
        <dbReference type="ARBA" id="ARBA00022679"/>
    </source>
</evidence>
<dbReference type="PANTHER" id="PTHR21599:SF0">
    <property type="entry name" value="GLYCERATE KINASE"/>
    <property type="match status" value="1"/>
</dbReference>
<dbReference type="NCBIfam" id="TIGR00045">
    <property type="entry name" value="glycerate kinase"/>
    <property type="match status" value="1"/>
</dbReference>
<name>A0AA35G6X2_9FIRM</name>
<dbReference type="PANTHER" id="PTHR21599">
    <property type="entry name" value="GLYCERATE KINASE"/>
    <property type="match status" value="1"/>
</dbReference>
<accession>A0AA35G6X2</accession>
<organism evidence="5 6">
    <name type="scientific">Caldinitratiruptor microaerophilus</name>
    <dbReference type="NCBI Taxonomy" id="671077"/>
    <lineage>
        <taxon>Bacteria</taxon>
        <taxon>Bacillati</taxon>
        <taxon>Bacillota</taxon>
        <taxon>Clostridia</taxon>
        <taxon>Eubacteriales</taxon>
        <taxon>Symbiobacteriaceae</taxon>
        <taxon>Caldinitratiruptor</taxon>
    </lineage>
</organism>
<dbReference type="GO" id="GO:0008887">
    <property type="term" value="F:glycerate kinase activity"/>
    <property type="evidence" value="ECO:0007669"/>
    <property type="project" value="UniProtKB-UniRule"/>
</dbReference>
<keyword evidence="6" id="KW-1185">Reference proteome</keyword>
<dbReference type="AlphaFoldDB" id="A0AA35G6X2"/>
<dbReference type="GO" id="GO:0031388">
    <property type="term" value="P:organic acid phosphorylation"/>
    <property type="evidence" value="ECO:0007669"/>
    <property type="project" value="UniProtKB-UniRule"/>
</dbReference>
<sequence>MGMRVVIAPDSFKGSLSAIAAAEAMAAGVRRVFPEAETVLTPLADGGEGTVDAILAATGGERIRVTVTGPLGDPVDAFFGIVGGGRTAVIEMAAASGLTLVPPERRDPRRTTTRGTGELIRAALDRGCREIVLGIGGSATNDGGAGMAQALGARLLDRAGREIGPGGAELARLERIDVSGLDPRLRDVRIRVACDVDNPLTGPRGASAVYGPQKGATPEMIAELDAALGRWGEILARDLGREVSGVPGAGAAGGLGAGLLAVAGARLERGIDLVMDTVGFERRLEDAWLVLTGEGRTDAQTLHGKVPLGVARAAVRRGVPVVVISGSLGPGAEALLDRGVSALLSIVPGPIPEAEAMARAAEFVTEATARALRLVRLGADLTSRAAHPWRPAPRP</sequence>
<keyword evidence="3 4" id="KW-0418">Kinase</keyword>
<dbReference type="EMBL" id="AP025628">
    <property type="protein sequence ID" value="BDG59165.1"/>
    <property type="molecule type" value="Genomic_DNA"/>
</dbReference>
<reference evidence="5" key="1">
    <citation type="submission" date="2022-03" db="EMBL/GenBank/DDBJ databases">
        <title>Complete genome sequence of Caldinitratiruptor microaerophilus.</title>
        <authorList>
            <person name="Mukaiyama R."/>
            <person name="Nishiyama T."/>
            <person name="Ueda K."/>
        </authorList>
    </citation>
    <scope>NUCLEOTIDE SEQUENCE</scope>
    <source>
        <strain evidence="5">JCM 16183</strain>
    </source>
</reference>
<comment type="similarity">
    <text evidence="1 4">Belongs to the glycerate kinase type-1 family.</text>
</comment>
<gene>
    <name evidence="5" type="ORF">caldi_02550</name>
</gene>
<dbReference type="InterPro" id="IPR018193">
    <property type="entry name" value="Glyc_kinase_flavodox-like_fold"/>
</dbReference>
<evidence type="ECO:0000313" key="5">
    <source>
        <dbReference type="EMBL" id="BDG59165.1"/>
    </source>
</evidence>
<dbReference type="InterPro" id="IPR036129">
    <property type="entry name" value="Glycerate_kinase_sf"/>
</dbReference>